<evidence type="ECO:0000256" key="2">
    <source>
        <dbReference type="ARBA" id="ARBA00022801"/>
    </source>
</evidence>
<dbReference type="PANTHER" id="PTHR42732">
    <property type="entry name" value="BETA-GALACTOSIDASE"/>
    <property type="match status" value="1"/>
</dbReference>
<organism evidence="10 11">
    <name type="scientific">Allosphingosinicella deserti</name>
    <dbReference type="NCBI Taxonomy" id="2116704"/>
    <lineage>
        <taxon>Bacteria</taxon>
        <taxon>Pseudomonadati</taxon>
        <taxon>Pseudomonadota</taxon>
        <taxon>Alphaproteobacteria</taxon>
        <taxon>Sphingomonadales</taxon>
        <taxon>Sphingomonadaceae</taxon>
        <taxon>Allosphingosinicella</taxon>
    </lineage>
</organism>
<evidence type="ECO:0000259" key="6">
    <source>
        <dbReference type="Pfam" id="PF02836"/>
    </source>
</evidence>
<dbReference type="InterPro" id="IPR048230">
    <property type="entry name" value="GalA-like"/>
</dbReference>
<evidence type="ECO:0000259" key="8">
    <source>
        <dbReference type="Pfam" id="PF18565"/>
    </source>
</evidence>
<dbReference type="NCBIfam" id="NF041462">
    <property type="entry name" value="GalA"/>
    <property type="match status" value="1"/>
</dbReference>
<evidence type="ECO:0000259" key="7">
    <source>
        <dbReference type="Pfam" id="PF16355"/>
    </source>
</evidence>
<dbReference type="Gene3D" id="3.20.20.80">
    <property type="entry name" value="Glycosidases"/>
    <property type="match status" value="1"/>
</dbReference>
<dbReference type="InterPro" id="IPR006101">
    <property type="entry name" value="Glyco_hydro_2"/>
</dbReference>
<dbReference type="Pfam" id="PF18565">
    <property type="entry name" value="Glyco_hydro2_C5"/>
    <property type="match status" value="1"/>
</dbReference>
<feature type="region of interest" description="Disordered" evidence="4">
    <location>
        <begin position="27"/>
        <end position="49"/>
    </location>
</feature>
<dbReference type="Gene3D" id="2.60.40.10">
    <property type="entry name" value="Immunoglobulins"/>
    <property type="match status" value="3"/>
</dbReference>
<comment type="similarity">
    <text evidence="1">Belongs to the glycosyl hydrolase 2 family.</text>
</comment>
<protein>
    <submittedName>
        <fullName evidence="10">Beta-galactosidase</fullName>
    </submittedName>
</protein>
<evidence type="ECO:0000313" key="10">
    <source>
        <dbReference type="EMBL" id="PSJ39845.1"/>
    </source>
</evidence>
<dbReference type="Gene3D" id="2.60.120.260">
    <property type="entry name" value="Galactose-binding domain-like"/>
    <property type="match status" value="1"/>
</dbReference>
<keyword evidence="3" id="KW-0326">Glycosidase</keyword>
<sequence length="969" mass="105388">MNRRELLLGSASAGALIGVQPARSASAGISRGSDGFPMPPAERHLPPRLAETDPSRTLLELGWRFHEGDIATPEPQGHNETYLSVKAGNALGAAAMLYDDSEWAEIRLPHDWAAAQPFEKTANVSQGYRRRGIGWYRRILQLDPADRGKTIELHFDGIATNATIWVNGSVVAHNWSGYNSIHVDLTPFARFGDEENVIAIRVDADAKEGWWYEGAGLYRHAWLVRRAPVAIVTDGVHCTPEQGTDGRWQVPVTVTLGNIERASAAITVEAVLLGPDGREISAARADVTVPTLDKAEAQLALDPGSPGLWSVETPTLYTVRTRVLRAAVAIDERRTAIGFRTIRFDPDKGLFVNGKQVKLKGVCLHQDHAGVGVAIPDSLMAWRLERLKAMGCNAIRMSHNAPTGELLDWCDRMGFLVMDENRNFNPAPDYLAQLEWLVRRDRNHPSVILWSVFNEEPMQGTEAGVEMVRRMSAAVHRLDRSRPITAAMNGAFYNPANVSTVVDVMGFNYYQADYDKFHQLNPEKPMTSSEDTSAFETRGAFATDKAGHVITSYDEEAASWGGTHRDTWKQIADRPYVAGGFVWTGFDYHGEPTPHDWPTISSFFGILDLCGFPKTAFDIHRAHWIDDRPVVAIAPHWTWPGREGQPIKVFVSSNAERVSLRLNGRDLGVQNVDRIMGNEWTVPYAPGRIEAVALRGGKQVARAVHETAGAPVALRLTPARSVMAGDDEDAQAVTIDAVDAKGRHVPTANLATRFSVEGATILGVGNGDPNSHEPERVAAGSGARSLFNGLAQIIVRAGTGRGRIVIKASADRLKSATLIIDRADIMPRPQVPAIAAKFEVREWRRSPRLIERPAPTLAPPDGDNNSWDLVRSGLATPAEAQAGWRVYRSRVMPWKKVATRGGTLHFDGVGGRAELWVDGVKLASKQDAGPAPLTAGLPAGPGARTIVLIVEAPAGGASGLLGAVAITAD</sequence>
<dbReference type="Proteomes" id="UP000241167">
    <property type="component" value="Unassembled WGS sequence"/>
</dbReference>
<dbReference type="GO" id="GO:0005975">
    <property type="term" value="P:carbohydrate metabolic process"/>
    <property type="evidence" value="ECO:0007669"/>
    <property type="project" value="InterPro"/>
</dbReference>
<evidence type="ECO:0000256" key="3">
    <source>
        <dbReference type="ARBA" id="ARBA00023295"/>
    </source>
</evidence>
<evidence type="ECO:0000313" key="11">
    <source>
        <dbReference type="Proteomes" id="UP000241167"/>
    </source>
</evidence>
<dbReference type="InterPro" id="IPR017853">
    <property type="entry name" value="GH"/>
</dbReference>
<accession>A0A2P7QPF0</accession>
<dbReference type="InterPro" id="IPR032311">
    <property type="entry name" value="DUF4982"/>
</dbReference>
<dbReference type="InterPro" id="IPR023232">
    <property type="entry name" value="Glyco_hydro_2_AS"/>
</dbReference>
<dbReference type="RefSeq" id="WP_106513740.1">
    <property type="nucleotide sequence ID" value="NZ_PXYI01000004.1"/>
</dbReference>
<dbReference type="SUPFAM" id="SSF51445">
    <property type="entry name" value="(Trans)glycosidases"/>
    <property type="match status" value="1"/>
</dbReference>
<feature type="domain" description="Glycoside hydrolase family 2 catalytic" evidence="6">
    <location>
        <begin position="347"/>
        <end position="584"/>
    </location>
</feature>
<reference evidence="10 11" key="1">
    <citation type="submission" date="2018-03" db="EMBL/GenBank/DDBJ databases">
        <title>The draft genome of Sphingosinicella sp. GL-C-18.</title>
        <authorList>
            <person name="Liu L."/>
            <person name="Li L."/>
            <person name="Liang L."/>
            <person name="Zhang X."/>
            <person name="Wang T."/>
        </authorList>
    </citation>
    <scope>NUCLEOTIDE SEQUENCE [LARGE SCALE GENOMIC DNA]</scope>
    <source>
        <strain evidence="10 11">GL-C-18</strain>
    </source>
</reference>
<dbReference type="AlphaFoldDB" id="A0A2P7QPF0"/>
<evidence type="ECO:0000259" key="9">
    <source>
        <dbReference type="Pfam" id="PF22666"/>
    </source>
</evidence>
<dbReference type="InterPro" id="IPR054593">
    <property type="entry name" value="Beta-mannosidase-like_N2"/>
</dbReference>
<proteinExistence type="inferred from homology"/>
<dbReference type="InterPro" id="IPR006103">
    <property type="entry name" value="Glyco_hydro_2_cat"/>
</dbReference>
<dbReference type="PRINTS" id="PR00132">
    <property type="entry name" value="GLHYDRLASE2"/>
</dbReference>
<feature type="domain" description="Glycoside hydrolase family 2 immunoglobulin-like beta-sandwich" evidence="5">
    <location>
        <begin position="235"/>
        <end position="340"/>
    </location>
</feature>
<dbReference type="SUPFAM" id="SSF49785">
    <property type="entry name" value="Galactose-binding domain-like"/>
    <property type="match status" value="1"/>
</dbReference>
<feature type="domain" description="DUF4982" evidence="7">
    <location>
        <begin position="644"/>
        <end position="701"/>
    </location>
</feature>
<dbReference type="EMBL" id="PXYI01000004">
    <property type="protein sequence ID" value="PSJ39845.1"/>
    <property type="molecule type" value="Genomic_DNA"/>
</dbReference>
<feature type="domain" description="Beta-mannosidase-like galactose-binding" evidence="9">
    <location>
        <begin position="135"/>
        <end position="209"/>
    </location>
</feature>
<keyword evidence="11" id="KW-1185">Reference proteome</keyword>
<dbReference type="InterPro" id="IPR040605">
    <property type="entry name" value="Glyco_hydro2_dom5"/>
</dbReference>
<dbReference type="PROSITE" id="PS00608">
    <property type="entry name" value="GLYCOSYL_HYDROL_F2_2"/>
    <property type="match status" value="1"/>
</dbReference>
<dbReference type="Pfam" id="PF22666">
    <property type="entry name" value="Glyco_hydro_2_N2"/>
    <property type="match status" value="1"/>
</dbReference>
<dbReference type="InterPro" id="IPR006102">
    <property type="entry name" value="Ig-like_GH2"/>
</dbReference>
<dbReference type="Pfam" id="PF16355">
    <property type="entry name" value="DUF4982"/>
    <property type="match status" value="1"/>
</dbReference>
<evidence type="ECO:0000256" key="1">
    <source>
        <dbReference type="ARBA" id="ARBA00007401"/>
    </source>
</evidence>
<dbReference type="InterPro" id="IPR051913">
    <property type="entry name" value="GH2_Domain-Containing"/>
</dbReference>
<dbReference type="GO" id="GO:0004553">
    <property type="term" value="F:hydrolase activity, hydrolyzing O-glycosyl compounds"/>
    <property type="evidence" value="ECO:0007669"/>
    <property type="project" value="InterPro"/>
</dbReference>
<dbReference type="SUPFAM" id="SSF49303">
    <property type="entry name" value="beta-Galactosidase/glucuronidase domain"/>
    <property type="match status" value="1"/>
</dbReference>
<dbReference type="Pfam" id="PF00703">
    <property type="entry name" value="Glyco_hydro_2"/>
    <property type="match status" value="1"/>
</dbReference>
<name>A0A2P7QPF0_9SPHN</name>
<dbReference type="Pfam" id="PF02836">
    <property type="entry name" value="Glyco_hydro_2_C"/>
    <property type="match status" value="1"/>
</dbReference>
<gene>
    <name evidence="10" type="ORF">C7I55_14870</name>
</gene>
<dbReference type="InterPro" id="IPR013783">
    <property type="entry name" value="Ig-like_fold"/>
</dbReference>
<feature type="domain" description="Glycoside hydrolase family 2" evidence="8">
    <location>
        <begin position="714"/>
        <end position="818"/>
    </location>
</feature>
<dbReference type="InterPro" id="IPR036156">
    <property type="entry name" value="Beta-gal/glucu_dom_sf"/>
</dbReference>
<dbReference type="OrthoDB" id="9758603at2"/>
<evidence type="ECO:0000259" key="5">
    <source>
        <dbReference type="Pfam" id="PF00703"/>
    </source>
</evidence>
<keyword evidence="2" id="KW-0378">Hydrolase</keyword>
<dbReference type="InterPro" id="IPR008979">
    <property type="entry name" value="Galactose-bd-like_sf"/>
</dbReference>
<comment type="caution">
    <text evidence="10">The sequence shown here is derived from an EMBL/GenBank/DDBJ whole genome shotgun (WGS) entry which is preliminary data.</text>
</comment>
<dbReference type="PANTHER" id="PTHR42732:SF1">
    <property type="entry name" value="BETA-MANNOSIDASE"/>
    <property type="match status" value="1"/>
</dbReference>
<evidence type="ECO:0000256" key="4">
    <source>
        <dbReference type="SAM" id="MobiDB-lite"/>
    </source>
</evidence>